<protein>
    <submittedName>
        <fullName evidence="6">Deoxyribodipyrimidine photolyase family protein</fullName>
    </submittedName>
</protein>
<evidence type="ECO:0000256" key="2">
    <source>
        <dbReference type="ARBA" id="ARBA00022827"/>
    </source>
</evidence>
<organism evidence="6">
    <name type="scientific">uncultured marine bacterium 580</name>
    <dbReference type="NCBI Taxonomy" id="257400"/>
    <lineage>
        <taxon>Bacteria</taxon>
        <taxon>environmental samples</taxon>
    </lineage>
</organism>
<proteinExistence type="predicted"/>
<feature type="binding site" evidence="4">
    <location>
        <position position="208"/>
    </location>
    <ligand>
        <name>FAD</name>
        <dbReference type="ChEBI" id="CHEBI:57692"/>
    </ligand>
</feature>
<dbReference type="PROSITE" id="PS51645">
    <property type="entry name" value="PHR_CRY_ALPHA_BETA"/>
    <property type="match status" value="1"/>
</dbReference>
<dbReference type="PANTHER" id="PTHR11455">
    <property type="entry name" value="CRYPTOCHROME"/>
    <property type="match status" value="1"/>
</dbReference>
<keyword evidence="3" id="KW-0157">Chromophore</keyword>
<dbReference type="EMBL" id="AY458647">
    <property type="protein sequence ID" value="AAR38165.1"/>
    <property type="molecule type" value="Genomic_DNA"/>
</dbReference>
<dbReference type="InterPro" id="IPR005101">
    <property type="entry name" value="Cryptochr/Photolyase_FAD-bd"/>
</dbReference>
<dbReference type="SUPFAM" id="SSF48173">
    <property type="entry name" value="Cryptochrome/photolyase FAD-binding domain"/>
    <property type="match status" value="1"/>
</dbReference>
<sequence>MKPKTNIVWLKRDLRLTDHAPLYEATCRDEQFLVLYIYEPSLINDSHTDERHWRFIQQSLSVMEKILAKQSKQLSIAYGEADQIFSEIINQHEITNVFSHEETGLKLTYERDKKLKKIFNAKKIQWHEYQTNAVIRGLNNRKTWEKQWNKVMREEIKTINLAEANIISHNFPNYSIPKFRNDLNYQPGGCLPGQKEMHDFFETRGQDYFKFISKPDRSRTSCSRLSPYIAYGNLSMREVYQTLLKSWNKTGWRRSMAALSSRLHWHCHFIQKYESEIDIEDLPINRGYKDFPYKVINCEHEDFLAWANGETGYPLIDASMRALKKTGYLNFRMRAMVVSFACHYFMIHWKLVAKHLATLFLDFEPGIHYPQIQMQAGVTGINTIRIYNPSKQLQDHDPDTKFIRDWIDELSDQDKEYILGLPDDNFDLFSNSQNFYPTPAYDFFERTKYAKNLLWQWKKSSLVKSYNSKILSRHVKVR</sequence>
<gene>
    <name evidence="6" type="ORF">MBMO_EBAC000-36A07.10</name>
</gene>
<keyword evidence="2 4" id="KW-0274">FAD</keyword>
<reference evidence="6" key="1">
    <citation type="submission" date="2003-11" db="EMBL/GenBank/DDBJ databases">
        <authorList>
            <person name="Heidelberg J.F."/>
            <person name="Eisen J.A."/>
            <person name="Nelson W.C."/>
            <person name="DeLong E.F."/>
        </authorList>
    </citation>
    <scope>NUCLEOTIDE SEQUENCE</scope>
</reference>
<evidence type="ECO:0000259" key="5">
    <source>
        <dbReference type="PROSITE" id="PS51645"/>
    </source>
</evidence>
<dbReference type="GO" id="GO:0003677">
    <property type="term" value="F:DNA binding"/>
    <property type="evidence" value="ECO:0007669"/>
    <property type="project" value="TreeGrafter"/>
</dbReference>
<evidence type="ECO:0000256" key="4">
    <source>
        <dbReference type="PIRSR" id="PIRSR602081-1"/>
    </source>
</evidence>
<dbReference type="InterPro" id="IPR036155">
    <property type="entry name" value="Crypto/Photolyase_N_sf"/>
</dbReference>
<comment type="cofactor">
    <cofactor evidence="4">
        <name>FAD</name>
        <dbReference type="ChEBI" id="CHEBI:57692"/>
    </cofactor>
    <text evidence="4">Binds 1 FAD per subunit.</text>
</comment>
<dbReference type="InterPro" id="IPR036134">
    <property type="entry name" value="Crypto/Photolyase_FAD-like_sf"/>
</dbReference>
<dbReference type="PROSITE" id="PS00394">
    <property type="entry name" value="DNA_PHOTOLYASES_1_1"/>
    <property type="match status" value="1"/>
</dbReference>
<keyword evidence="1 4" id="KW-0285">Flavoprotein</keyword>
<keyword evidence="6" id="KW-0456">Lyase</keyword>
<dbReference type="GO" id="GO:0006139">
    <property type="term" value="P:nucleobase-containing compound metabolic process"/>
    <property type="evidence" value="ECO:0007669"/>
    <property type="project" value="UniProtKB-ARBA"/>
</dbReference>
<dbReference type="Gene3D" id="1.25.40.80">
    <property type="match status" value="1"/>
</dbReference>
<dbReference type="InterPro" id="IPR002081">
    <property type="entry name" value="Cryptochrome/DNA_photolyase_1"/>
</dbReference>
<reference evidence="6" key="2">
    <citation type="submission" date="2003-12" db="EMBL/GenBank/DDBJ databases">
        <title>Monterey Bay Coastal Ocean Microbial Observatory environmental clone sequencing.</title>
        <authorList>
            <person name="DeLong E.F."/>
        </authorList>
    </citation>
    <scope>NUCLEOTIDE SEQUENCE</scope>
</reference>
<evidence type="ECO:0000256" key="3">
    <source>
        <dbReference type="ARBA" id="ARBA00022991"/>
    </source>
</evidence>
<name>Q6SFP7_9BACT</name>
<dbReference type="InterPro" id="IPR014729">
    <property type="entry name" value="Rossmann-like_a/b/a_fold"/>
</dbReference>
<dbReference type="PANTHER" id="PTHR11455:SF9">
    <property type="entry name" value="CRYPTOCHROME CIRCADIAN CLOCK 5 ISOFORM X1"/>
    <property type="match status" value="1"/>
</dbReference>
<dbReference type="GO" id="GO:0003904">
    <property type="term" value="F:deoxyribodipyrimidine photo-lyase activity"/>
    <property type="evidence" value="ECO:0007669"/>
    <property type="project" value="TreeGrafter"/>
</dbReference>
<evidence type="ECO:0000313" key="6">
    <source>
        <dbReference type="EMBL" id="AAR38165.1"/>
    </source>
</evidence>
<dbReference type="GO" id="GO:0009416">
    <property type="term" value="P:response to light stimulus"/>
    <property type="evidence" value="ECO:0007669"/>
    <property type="project" value="TreeGrafter"/>
</dbReference>
<accession>Q6SFP7</accession>
<dbReference type="InterPro" id="IPR018394">
    <property type="entry name" value="DNA_photolyase_1_CS_C"/>
</dbReference>
<dbReference type="GO" id="GO:0006950">
    <property type="term" value="P:response to stress"/>
    <property type="evidence" value="ECO:0007669"/>
    <property type="project" value="UniProtKB-ARBA"/>
</dbReference>
<dbReference type="Gene3D" id="1.10.579.10">
    <property type="entry name" value="DNA Cyclobutane Dipyrimidine Photolyase, subunit A, domain 3"/>
    <property type="match status" value="1"/>
</dbReference>
<evidence type="ECO:0000256" key="1">
    <source>
        <dbReference type="ARBA" id="ARBA00022630"/>
    </source>
</evidence>
<dbReference type="InterPro" id="IPR006050">
    <property type="entry name" value="DNA_photolyase_N"/>
</dbReference>
<dbReference type="Pfam" id="PF03441">
    <property type="entry name" value="FAD_binding_7"/>
    <property type="match status" value="1"/>
</dbReference>
<dbReference type="GO" id="GO:0071949">
    <property type="term" value="F:FAD binding"/>
    <property type="evidence" value="ECO:0007669"/>
    <property type="project" value="TreeGrafter"/>
</dbReference>
<dbReference type="SUPFAM" id="SSF52425">
    <property type="entry name" value="Cryptochrome/photolyase, N-terminal domain"/>
    <property type="match status" value="1"/>
</dbReference>
<dbReference type="Gene3D" id="3.40.50.620">
    <property type="entry name" value="HUPs"/>
    <property type="match status" value="1"/>
</dbReference>
<dbReference type="Pfam" id="PF00875">
    <property type="entry name" value="DNA_photolyase"/>
    <property type="match status" value="1"/>
</dbReference>
<dbReference type="AlphaFoldDB" id="Q6SFP7"/>
<feature type="domain" description="Photolyase/cryptochrome alpha/beta" evidence="5">
    <location>
        <begin position="4"/>
        <end position="134"/>
    </location>
</feature>